<feature type="compositionally biased region" description="Basic and acidic residues" evidence="1">
    <location>
        <begin position="137"/>
        <end position="148"/>
    </location>
</feature>
<dbReference type="Proteomes" id="UP000800097">
    <property type="component" value="Unassembled WGS sequence"/>
</dbReference>
<keyword evidence="4" id="KW-1185">Reference proteome</keyword>
<dbReference type="InterPro" id="IPR035213">
    <property type="entry name" value="DUF5321"/>
</dbReference>
<feature type="non-terminal residue" evidence="3">
    <location>
        <position position="1"/>
    </location>
</feature>
<feature type="transmembrane region" description="Helical" evidence="2">
    <location>
        <begin position="45"/>
        <end position="65"/>
    </location>
</feature>
<dbReference type="Pfam" id="PF17254">
    <property type="entry name" value="DUF5321"/>
    <property type="match status" value="1"/>
</dbReference>
<name>A0A6A6JH77_WESOR</name>
<dbReference type="EMBL" id="ML986502">
    <property type="protein sequence ID" value="KAF2274589.1"/>
    <property type="molecule type" value="Genomic_DNA"/>
</dbReference>
<organism evidence="3 4">
    <name type="scientific">Westerdykella ornata</name>
    <dbReference type="NCBI Taxonomy" id="318751"/>
    <lineage>
        <taxon>Eukaryota</taxon>
        <taxon>Fungi</taxon>
        <taxon>Dikarya</taxon>
        <taxon>Ascomycota</taxon>
        <taxon>Pezizomycotina</taxon>
        <taxon>Dothideomycetes</taxon>
        <taxon>Pleosporomycetidae</taxon>
        <taxon>Pleosporales</taxon>
        <taxon>Sporormiaceae</taxon>
        <taxon>Westerdykella</taxon>
    </lineage>
</organism>
<evidence type="ECO:0000313" key="3">
    <source>
        <dbReference type="EMBL" id="KAF2274589.1"/>
    </source>
</evidence>
<dbReference type="GeneID" id="54548049"/>
<protein>
    <submittedName>
        <fullName evidence="3">Uncharacterized protein</fullName>
    </submittedName>
</protein>
<evidence type="ECO:0000256" key="1">
    <source>
        <dbReference type="SAM" id="MobiDB-lite"/>
    </source>
</evidence>
<evidence type="ECO:0000256" key="2">
    <source>
        <dbReference type="SAM" id="Phobius"/>
    </source>
</evidence>
<proteinExistence type="predicted"/>
<sequence>HHRYLSIPRVITPSFWASLIPKPLRRNAPVAAPSAAPKGRQPNPAAPFIVLSLLVGSQAIQILWLKRERNHYMRRAEAKMDVLREVIEKVQNGEDVDVEKELGTGNAQAEQEWKEVLKDIENEEVLFRSKKRRRALRAAEAEKEKQDPELAAQGKGTTEAPTLEEDGPVKVETYNGARFY</sequence>
<feature type="region of interest" description="Disordered" evidence="1">
    <location>
        <begin position="137"/>
        <end position="180"/>
    </location>
</feature>
<accession>A0A6A6JH77</accession>
<gene>
    <name evidence="3" type="ORF">EI97DRAFT_353780</name>
</gene>
<keyword evidence="2" id="KW-0812">Transmembrane</keyword>
<reference evidence="3" key="1">
    <citation type="journal article" date="2020" name="Stud. Mycol.">
        <title>101 Dothideomycetes genomes: a test case for predicting lifestyles and emergence of pathogens.</title>
        <authorList>
            <person name="Haridas S."/>
            <person name="Albert R."/>
            <person name="Binder M."/>
            <person name="Bloem J."/>
            <person name="Labutti K."/>
            <person name="Salamov A."/>
            <person name="Andreopoulos B."/>
            <person name="Baker S."/>
            <person name="Barry K."/>
            <person name="Bills G."/>
            <person name="Bluhm B."/>
            <person name="Cannon C."/>
            <person name="Castanera R."/>
            <person name="Culley D."/>
            <person name="Daum C."/>
            <person name="Ezra D."/>
            <person name="Gonzalez J."/>
            <person name="Henrissat B."/>
            <person name="Kuo A."/>
            <person name="Liang C."/>
            <person name="Lipzen A."/>
            <person name="Lutzoni F."/>
            <person name="Magnuson J."/>
            <person name="Mondo S."/>
            <person name="Nolan M."/>
            <person name="Ohm R."/>
            <person name="Pangilinan J."/>
            <person name="Park H.-J."/>
            <person name="Ramirez L."/>
            <person name="Alfaro M."/>
            <person name="Sun H."/>
            <person name="Tritt A."/>
            <person name="Yoshinaga Y."/>
            <person name="Zwiers L.-H."/>
            <person name="Turgeon B."/>
            <person name="Goodwin S."/>
            <person name="Spatafora J."/>
            <person name="Crous P."/>
            <person name="Grigoriev I."/>
        </authorList>
    </citation>
    <scope>NUCLEOTIDE SEQUENCE</scope>
    <source>
        <strain evidence="3">CBS 379.55</strain>
    </source>
</reference>
<dbReference type="OrthoDB" id="2253354at2759"/>
<keyword evidence="2" id="KW-1133">Transmembrane helix</keyword>
<feature type="non-terminal residue" evidence="3">
    <location>
        <position position="180"/>
    </location>
</feature>
<dbReference type="AlphaFoldDB" id="A0A6A6JH77"/>
<evidence type="ECO:0000313" key="4">
    <source>
        <dbReference type="Proteomes" id="UP000800097"/>
    </source>
</evidence>
<keyword evidence="2" id="KW-0472">Membrane</keyword>
<dbReference type="RefSeq" id="XP_033652128.1">
    <property type="nucleotide sequence ID" value="XM_033794874.1"/>
</dbReference>